<keyword evidence="4 5" id="KW-0408">Iron</keyword>
<feature type="domain" description="Ferritin-like diiron" evidence="6">
    <location>
        <begin position="10"/>
        <end position="49"/>
    </location>
</feature>
<dbReference type="GO" id="GO:0005737">
    <property type="term" value="C:cytoplasm"/>
    <property type="evidence" value="ECO:0007669"/>
    <property type="project" value="TreeGrafter"/>
</dbReference>
<dbReference type="InterPro" id="IPR012347">
    <property type="entry name" value="Ferritin-like"/>
</dbReference>
<dbReference type="GO" id="GO:0008199">
    <property type="term" value="F:ferric iron binding"/>
    <property type="evidence" value="ECO:0007669"/>
    <property type="project" value="InterPro"/>
</dbReference>
<accession>A0A8C0IV18</accession>
<sequence>MTTRDSQVRQNFHAECEAAVNHLVNLELYASYVYLSMHLFLWGSLALEA</sequence>
<comment type="function">
    <text evidence="2">Stores iron in a soluble, non-toxic, readily available form. Important for iron homeostasis. Has ferroxidase activity. Iron is taken up in the ferrous form and deposited as ferric hydroxides after oxidation.</text>
</comment>
<keyword evidence="8" id="KW-1185">Reference proteome</keyword>
<reference evidence="7" key="1">
    <citation type="submission" date="2025-08" db="UniProtKB">
        <authorList>
            <consortium name="Ensembl"/>
        </authorList>
    </citation>
    <scope>IDENTIFICATION</scope>
</reference>
<dbReference type="PROSITE" id="PS50905">
    <property type="entry name" value="FERRITIN_LIKE"/>
    <property type="match status" value="1"/>
</dbReference>
<evidence type="ECO:0000313" key="8">
    <source>
        <dbReference type="Proteomes" id="UP000694404"/>
    </source>
</evidence>
<comment type="function">
    <text evidence="5">Stores iron in a soluble, non-toxic, readily available form. Important for iron homeostasis. Iron is taken up in the ferrous form and deposited as ferric hydroxides after oxidation.</text>
</comment>
<evidence type="ECO:0000256" key="1">
    <source>
        <dbReference type="ARBA" id="ARBA00023002"/>
    </source>
</evidence>
<dbReference type="GeneTree" id="ENSGT00950000182841"/>
<dbReference type="PANTHER" id="PTHR11431">
    <property type="entry name" value="FERRITIN"/>
    <property type="match status" value="1"/>
</dbReference>
<dbReference type="AlphaFoldDB" id="A0A8C0IV18"/>
<dbReference type="Gene3D" id="1.20.1260.10">
    <property type="match status" value="1"/>
</dbReference>
<gene>
    <name evidence="7" type="primary">LOC116820829</name>
</gene>
<keyword evidence="5" id="KW-0409">Iron storage</keyword>
<evidence type="ECO:0000259" key="6">
    <source>
        <dbReference type="PROSITE" id="PS50905"/>
    </source>
</evidence>
<reference evidence="7" key="2">
    <citation type="submission" date="2025-09" db="UniProtKB">
        <authorList>
            <consortium name="Ensembl"/>
        </authorList>
    </citation>
    <scope>IDENTIFICATION</scope>
</reference>
<keyword evidence="1" id="KW-0560">Oxidoreductase</keyword>
<dbReference type="InterPro" id="IPR001519">
    <property type="entry name" value="Ferritin"/>
</dbReference>
<evidence type="ECO:0000256" key="5">
    <source>
        <dbReference type="RuleBase" id="RU361145"/>
    </source>
</evidence>
<comment type="similarity">
    <text evidence="5">Belongs to the ferritin family.</text>
</comment>
<name>A0A8C0IV18_CHEAB</name>
<dbReference type="GO" id="GO:0006879">
    <property type="term" value="P:intracellular iron ion homeostasis"/>
    <property type="evidence" value="ECO:0007669"/>
    <property type="project" value="UniProtKB-KW"/>
</dbReference>
<dbReference type="Proteomes" id="UP000694404">
    <property type="component" value="Unplaced"/>
</dbReference>
<organism evidence="7 8">
    <name type="scientific">Chelonoidis abingdonii</name>
    <name type="common">Abingdon island giant tortoise</name>
    <name type="synonym">Testudo abingdonii</name>
    <dbReference type="NCBI Taxonomy" id="106734"/>
    <lineage>
        <taxon>Eukaryota</taxon>
        <taxon>Metazoa</taxon>
        <taxon>Chordata</taxon>
        <taxon>Craniata</taxon>
        <taxon>Vertebrata</taxon>
        <taxon>Euteleostomi</taxon>
        <taxon>Archelosauria</taxon>
        <taxon>Testudinata</taxon>
        <taxon>Testudines</taxon>
        <taxon>Cryptodira</taxon>
        <taxon>Durocryptodira</taxon>
        <taxon>Testudinoidea</taxon>
        <taxon>Testudinidae</taxon>
        <taxon>Chelonoidis</taxon>
    </lineage>
</organism>
<evidence type="ECO:0000256" key="2">
    <source>
        <dbReference type="ARBA" id="ARBA00025111"/>
    </source>
</evidence>
<dbReference type="InterPro" id="IPR009040">
    <property type="entry name" value="Ferritin-like_diiron"/>
</dbReference>
<dbReference type="GO" id="GO:0004322">
    <property type="term" value="F:ferroxidase activity"/>
    <property type="evidence" value="ECO:0007669"/>
    <property type="project" value="UniProtKB-EC"/>
</dbReference>
<dbReference type="PANTHER" id="PTHR11431:SF54">
    <property type="entry name" value="FERRITIN"/>
    <property type="match status" value="1"/>
</dbReference>
<proteinExistence type="inferred from homology"/>
<dbReference type="InterPro" id="IPR009078">
    <property type="entry name" value="Ferritin-like_SF"/>
</dbReference>
<evidence type="ECO:0000256" key="4">
    <source>
        <dbReference type="PIRSR" id="PIRSR601519-1"/>
    </source>
</evidence>
<dbReference type="GO" id="GO:0008198">
    <property type="term" value="F:ferrous iron binding"/>
    <property type="evidence" value="ECO:0007669"/>
    <property type="project" value="TreeGrafter"/>
</dbReference>
<evidence type="ECO:0000256" key="3">
    <source>
        <dbReference type="ARBA" id="ARBA00047990"/>
    </source>
</evidence>
<dbReference type="Ensembl" id="ENSCABT00000023589.1">
    <property type="protein sequence ID" value="ENSCABP00000021534.1"/>
    <property type="gene ID" value="ENSCABG00000015863.1"/>
</dbReference>
<protein>
    <recommendedName>
        <fullName evidence="5">Ferritin</fullName>
    </recommendedName>
</protein>
<dbReference type="GO" id="GO:0006826">
    <property type="term" value="P:iron ion transport"/>
    <property type="evidence" value="ECO:0007669"/>
    <property type="project" value="InterPro"/>
</dbReference>
<comment type="catalytic activity">
    <reaction evidence="3">
        <text>4 Fe(2+) + O2 + 4 H(+) = 4 Fe(3+) + 2 H2O</text>
        <dbReference type="Rhea" id="RHEA:11148"/>
        <dbReference type="ChEBI" id="CHEBI:15377"/>
        <dbReference type="ChEBI" id="CHEBI:15378"/>
        <dbReference type="ChEBI" id="CHEBI:15379"/>
        <dbReference type="ChEBI" id="CHEBI:29033"/>
        <dbReference type="ChEBI" id="CHEBI:29034"/>
        <dbReference type="EC" id="1.16.3.1"/>
    </reaction>
</comment>
<keyword evidence="4 5" id="KW-0479">Metal-binding</keyword>
<evidence type="ECO:0000313" key="7">
    <source>
        <dbReference type="Ensembl" id="ENSCABP00000021534.1"/>
    </source>
</evidence>
<feature type="binding site" evidence="4">
    <location>
        <position position="27"/>
    </location>
    <ligand>
        <name>Fe cation</name>
        <dbReference type="ChEBI" id="CHEBI:24875"/>
        <label>1</label>
    </ligand>
</feature>
<dbReference type="SUPFAM" id="SSF47240">
    <property type="entry name" value="Ferritin-like"/>
    <property type="match status" value="1"/>
</dbReference>